<keyword evidence="5 7" id="KW-1133">Transmembrane helix</keyword>
<feature type="transmembrane region" description="Helical" evidence="7">
    <location>
        <begin position="15"/>
        <end position="34"/>
    </location>
</feature>
<reference evidence="10" key="1">
    <citation type="submission" date="2016-04" db="EMBL/GenBank/DDBJ databases">
        <title>The genome sequence project of a novel Fervidobacterium isolate from a hot spring in Thailand.</title>
        <authorList>
            <person name="Gonzalez J.M."/>
            <person name="Cuecas A."/>
            <person name="Kanoksilapatham W."/>
        </authorList>
    </citation>
    <scope>NUCLEOTIDE SEQUENCE [LARGE SCALE GENOMIC DNA]</scope>
    <source>
        <strain evidence="10">FC2004</strain>
    </source>
</reference>
<evidence type="ECO:0000256" key="6">
    <source>
        <dbReference type="ARBA" id="ARBA00023136"/>
    </source>
</evidence>
<organism evidence="9 10">
    <name type="scientific">Fervidobacterium thailandense</name>
    <dbReference type="NCBI Taxonomy" id="1008305"/>
    <lineage>
        <taxon>Bacteria</taxon>
        <taxon>Thermotogati</taxon>
        <taxon>Thermotogota</taxon>
        <taxon>Thermotogae</taxon>
        <taxon>Thermotogales</taxon>
        <taxon>Fervidobacteriaceae</taxon>
        <taxon>Fervidobacterium</taxon>
    </lineage>
</organism>
<dbReference type="Gene3D" id="1.20.1540.10">
    <property type="entry name" value="Rhomboid-like"/>
    <property type="match status" value="1"/>
</dbReference>
<accession>A0A1E3G576</accession>
<dbReference type="STRING" id="1008305.A4H02_01235"/>
<dbReference type="InterPro" id="IPR035952">
    <property type="entry name" value="Rhomboid-like_sf"/>
</dbReference>
<protein>
    <submittedName>
        <fullName evidence="9">Rhomboid family intramembrane serine protease</fullName>
    </submittedName>
</protein>
<dbReference type="Proteomes" id="UP000094570">
    <property type="component" value="Unassembled WGS sequence"/>
</dbReference>
<dbReference type="EMBL" id="LWAF01000001">
    <property type="protein sequence ID" value="ODN31407.1"/>
    <property type="molecule type" value="Genomic_DNA"/>
</dbReference>
<comment type="similarity">
    <text evidence="2">Belongs to the peptidase S54 family.</text>
</comment>
<dbReference type="RefSeq" id="WP_069292317.1">
    <property type="nucleotide sequence ID" value="NZ_CP140110.1"/>
</dbReference>
<name>A0A1E3G576_9BACT</name>
<evidence type="ECO:0000313" key="9">
    <source>
        <dbReference type="EMBL" id="ODN31407.1"/>
    </source>
</evidence>
<evidence type="ECO:0000259" key="8">
    <source>
        <dbReference type="Pfam" id="PF01694"/>
    </source>
</evidence>
<dbReference type="PANTHER" id="PTHR43731:SF14">
    <property type="entry name" value="PRESENILIN-ASSOCIATED RHOMBOID-LIKE PROTEIN, MITOCHONDRIAL"/>
    <property type="match status" value="1"/>
</dbReference>
<evidence type="ECO:0000313" key="10">
    <source>
        <dbReference type="Proteomes" id="UP000094570"/>
    </source>
</evidence>
<keyword evidence="3 7" id="KW-0812">Transmembrane</keyword>
<feature type="transmembrane region" description="Helical" evidence="7">
    <location>
        <begin position="146"/>
        <end position="168"/>
    </location>
</feature>
<dbReference type="OrthoDB" id="9813074at2"/>
<dbReference type="SUPFAM" id="SSF144091">
    <property type="entry name" value="Rhomboid-like"/>
    <property type="match status" value="1"/>
</dbReference>
<proteinExistence type="inferred from homology"/>
<keyword evidence="9" id="KW-0645">Protease</keyword>
<feature type="transmembrane region" description="Helical" evidence="7">
    <location>
        <begin position="212"/>
        <end position="231"/>
    </location>
</feature>
<dbReference type="Pfam" id="PF01694">
    <property type="entry name" value="Rhomboid"/>
    <property type="match status" value="1"/>
</dbReference>
<dbReference type="InterPro" id="IPR050925">
    <property type="entry name" value="Rhomboid_protease_S54"/>
</dbReference>
<dbReference type="AlphaFoldDB" id="A0A1E3G576"/>
<dbReference type="PANTHER" id="PTHR43731">
    <property type="entry name" value="RHOMBOID PROTEASE"/>
    <property type="match status" value="1"/>
</dbReference>
<feature type="transmembrane region" description="Helical" evidence="7">
    <location>
        <begin position="175"/>
        <end position="200"/>
    </location>
</feature>
<feature type="transmembrane region" description="Helical" evidence="7">
    <location>
        <begin position="46"/>
        <end position="64"/>
    </location>
</feature>
<evidence type="ECO:0000256" key="5">
    <source>
        <dbReference type="ARBA" id="ARBA00022989"/>
    </source>
</evidence>
<comment type="caution">
    <text evidence="9">The sequence shown here is derived from an EMBL/GenBank/DDBJ whole genome shotgun (WGS) entry which is preliminary data.</text>
</comment>
<feature type="transmembrane region" description="Helical" evidence="7">
    <location>
        <begin position="84"/>
        <end position="106"/>
    </location>
</feature>
<evidence type="ECO:0000256" key="2">
    <source>
        <dbReference type="ARBA" id="ARBA00009045"/>
    </source>
</evidence>
<feature type="transmembrane region" description="Helical" evidence="7">
    <location>
        <begin position="118"/>
        <end position="140"/>
    </location>
</feature>
<dbReference type="InterPro" id="IPR022764">
    <property type="entry name" value="Peptidase_S54_rhomboid_dom"/>
</dbReference>
<dbReference type="GO" id="GO:0006508">
    <property type="term" value="P:proteolysis"/>
    <property type="evidence" value="ECO:0007669"/>
    <property type="project" value="UniProtKB-KW"/>
</dbReference>
<evidence type="ECO:0000256" key="4">
    <source>
        <dbReference type="ARBA" id="ARBA00022801"/>
    </source>
</evidence>
<dbReference type="GO" id="GO:0016020">
    <property type="term" value="C:membrane"/>
    <property type="evidence" value="ECO:0007669"/>
    <property type="project" value="UniProtKB-SubCell"/>
</dbReference>
<keyword evidence="10" id="KW-1185">Reference proteome</keyword>
<evidence type="ECO:0000256" key="7">
    <source>
        <dbReference type="SAM" id="Phobius"/>
    </source>
</evidence>
<keyword evidence="6 7" id="KW-0472">Membrane</keyword>
<gene>
    <name evidence="9" type="ORF">A4H02_01235</name>
</gene>
<sequence length="238" mass="27421">MFPLYDTIPHIRKPYVNYMIIVANVLVFAYELYLSLFYSQSSLTNFFNTFGFVPAKIFGLFYGINWRFEMIPTPQVPPLAEIAISSITHMFIHGGWFHIIGNMWFLKIFGDNVEDAMGHFKFFIFYITGGLFALAFHVLFNPFSDVPLVGASGAISAVMGAYAVLFWYSRIVSLVFLIFPIVVEIPAVIYLFYWFLIQVINGFFSTFVESPVAYWAHAGGFIYGLLVGTRVRKKRYWF</sequence>
<evidence type="ECO:0000256" key="3">
    <source>
        <dbReference type="ARBA" id="ARBA00022692"/>
    </source>
</evidence>
<comment type="subcellular location">
    <subcellularLocation>
        <location evidence="1">Membrane</location>
        <topology evidence="1">Multi-pass membrane protein</topology>
    </subcellularLocation>
</comment>
<evidence type="ECO:0000256" key="1">
    <source>
        <dbReference type="ARBA" id="ARBA00004141"/>
    </source>
</evidence>
<feature type="domain" description="Peptidase S54 rhomboid" evidence="8">
    <location>
        <begin position="86"/>
        <end position="232"/>
    </location>
</feature>
<keyword evidence="4" id="KW-0378">Hydrolase</keyword>
<dbReference type="GO" id="GO:0004252">
    <property type="term" value="F:serine-type endopeptidase activity"/>
    <property type="evidence" value="ECO:0007669"/>
    <property type="project" value="InterPro"/>
</dbReference>